<feature type="region of interest" description="Disordered" evidence="1">
    <location>
        <begin position="78"/>
        <end position="137"/>
    </location>
</feature>
<dbReference type="AlphaFoldDB" id="A0ABD3Q278"/>
<evidence type="ECO:0000256" key="1">
    <source>
        <dbReference type="SAM" id="MobiDB-lite"/>
    </source>
</evidence>
<keyword evidence="2" id="KW-0812">Transmembrane</keyword>
<sequence>MCGICIFGLCIPYPTLIPMLLFSFQWIMAQMAKAGLKVPGVVTTDSAAAKDTPEKPKHSIDNDICVDLWCFCKSLTLSGRKSSSSSVASITSSLSEGSDSESDDGEEADQPDHSKQQQKGQTRRKRQTRQLRTNSTPVMTFVHGELCMPCTEINRAIKIDA</sequence>
<keyword evidence="2" id="KW-1133">Transmembrane helix</keyword>
<reference evidence="3 4" key="1">
    <citation type="submission" date="2024-10" db="EMBL/GenBank/DDBJ databases">
        <title>Updated reference genomes for cyclostephanoid diatoms.</title>
        <authorList>
            <person name="Roberts W.R."/>
            <person name="Alverson A.J."/>
        </authorList>
    </citation>
    <scope>NUCLEOTIDE SEQUENCE [LARGE SCALE GENOMIC DNA]</scope>
    <source>
        <strain evidence="3 4">AJA276-08</strain>
    </source>
</reference>
<gene>
    <name evidence="3" type="ORF">ACHAW5_003936</name>
</gene>
<protein>
    <submittedName>
        <fullName evidence="3">Uncharacterized protein</fullName>
    </submittedName>
</protein>
<comment type="caution">
    <text evidence="3">The sequence shown here is derived from an EMBL/GenBank/DDBJ whole genome shotgun (WGS) entry which is preliminary data.</text>
</comment>
<keyword evidence="2" id="KW-0472">Membrane</keyword>
<accession>A0ABD3Q278</accession>
<evidence type="ECO:0000256" key="2">
    <source>
        <dbReference type="SAM" id="Phobius"/>
    </source>
</evidence>
<dbReference type="Proteomes" id="UP001530315">
    <property type="component" value="Unassembled WGS sequence"/>
</dbReference>
<name>A0ABD3Q278_9STRA</name>
<feature type="compositionally biased region" description="Low complexity" evidence="1">
    <location>
        <begin position="78"/>
        <end position="97"/>
    </location>
</feature>
<dbReference type="EMBL" id="JALLAZ020000475">
    <property type="protein sequence ID" value="KAL3794358.1"/>
    <property type="molecule type" value="Genomic_DNA"/>
</dbReference>
<feature type="transmembrane region" description="Helical" evidence="2">
    <location>
        <begin position="6"/>
        <end position="27"/>
    </location>
</feature>
<proteinExistence type="predicted"/>
<evidence type="ECO:0000313" key="3">
    <source>
        <dbReference type="EMBL" id="KAL3794358.1"/>
    </source>
</evidence>
<evidence type="ECO:0000313" key="4">
    <source>
        <dbReference type="Proteomes" id="UP001530315"/>
    </source>
</evidence>
<keyword evidence="4" id="KW-1185">Reference proteome</keyword>
<feature type="compositionally biased region" description="Acidic residues" evidence="1">
    <location>
        <begin position="98"/>
        <end position="109"/>
    </location>
</feature>
<organism evidence="3 4">
    <name type="scientific">Stephanodiscus triporus</name>
    <dbReference type="NCBI Taxonomy" id="2934178"/>
    <lineage>
        <taxon>Eukaryota</taxon>
        <taxon>Sar</taxon>
        <taxon>Stramenopiles</taxon>
        <taxon>Ochrophyta</taxon>
        <taxon>Bacillariophyta</taxon>
        <taxon>Coscinodiscophyceae</taxon>
        <taxon>Thalassiosirophycidae</taxon>
        <taxon>Stephanodiscales</taxon>
        <taxon>Stephanodiscaceae</taxon>
        <taxon>Stephanodiscus</taxon>
    </lineage>
</organism>